<gene>
    <name evidence="2" type="ORF">RJT34_28339</name>
</gene>
<feature type="chain" id="PRO_5043001773" evidence="1">
    <location>
        <begin position="16"/>
        <end position="201"/>
    </location>
</feature>
<proteinExistence type="predicted"/>
<dbReference type="Proteomes" id="UP001359559">
    <property type="component" value="Unassembled WGS sequence"/>
</dbReference>
<feature type="signal peptide" evidence="1">
    <location>
        <begin position="1"/>
        <end position="15"/>
    </location>
</feature>
<protein>
    <submittedName>
        <fullName evidence="2">Uncharacterized protein</fullName>
    </submittedName>
</protein>
<keyword evidence="3" id="KW-1185">Reference proteome</keyword>
<accession>A0AAN9FDK8</accession>
<evidence type="ECO:0000313" key="3">
    <source>
        <dbReference type="Proteomes" id="UP001359559"/>
    </source>
</evidence>
<dbReference type="AlphaFoldDB" id="A0AAN9FDK8"/>
<evidence type="ECO:0000256" key="1">
    <source>
        <dbReference type="SAM" id="SignalP"/>
    </source>
</evidence>
<reference evidence="2 3" key="1">
    <citation type="submission" date="2024-01" db="EMBL/GenBank/DDBJ databases">
        <title>The genomes of 5 underutilized Papilionoideae crops provide insights into root nodulation and disease resistance.</title>
        <authorList>
            <person name="Yuan L."/>
        </authorList>
    </citation>
    <scope>NUCLEOTIDE SEQUENCE [LARGE SCALE GENOMIC DNA]</scope>
    <source>
        <strain evidence="2">LY-2023</strain>
        <tissue evidence="2">Leaf</tissue>
    </source>
</reference>
<name>A0AAN9FDK8_CLITE</name>
<evidence type="ECO:0000313" key="2">
    <source>
        <dbReference type="EMBL" id="KAK7272010.1"/>
    </source>
</evidence>
<comment type="caution">
    <text evidence="2">The sequence shown here is derived from an EMBL/GenBank/DDBJ whole genome shotgun (WGS) entry which is preliminary data.</text>
</comment>
<keyword evidence="1" id="KW-0732">Signal</keyword>
<sequence>MLLTVILTRISLVFRDVEFGTDGSIKGETLGNATLREISSSIADESKMGSTSFNPAYKQDQDDNTIQDSYLGDDAIRLAIPAAVSGRDKGWLQGNDFGEDRKLSSGKWVVTQLIKEHTHPLTPVKGRRDCTYEQYPNQHDKIRELSQQLAVEKKRSATYKRHLDLLFEHILRSITIAFHIKYKIQHSRHCEGDGNQRTTES</sequence>
<dbReference type="EMBL" id="JAYKXN010000007">
    <property type="protein sequence ID" value="KAK7272010.1"/>
    <property type="molecule type" value="Genomic_DNA"/>
</dbReference>
<organism evidence="2 3">
    <name type="scientific">Clitoria ternatea</name>
    <name type="common">Butterfly pea</name>
    <dbReference type="NCBI Taxonomy" id="43366"/>
    <lineage>
        <taxon>Eukaryota</taxon>
        <taxon>Viridiplantae</taxon>
        <taxon>Streptophyta</taxon>
        <taxon>Embryophyta</taxon>
        <taxon>Tracheophyta</taxon>
        <taxon>Spermatophyta</taxon>
        <taxon>Magnoliopsida</taxon>
        <taxon>eudicotyledons</taxon>
        <taxon>Gunneridae</taxon>
        <taxon>Pentapetalae</taxon>
        <taxon>rosids</taxon>
        <taxon>fabids</taxon>
        <taxon>Fabales</taxon>
        <taxon>Fabaceae</taxon>
        <taxon>Papilionoideae</taxon>
        <taxon>50 kb inversion clade</taxon>
        <taxon>NPAAA clade</taxon>
        <taxon>indigoferoid/millettioid clade</taxon>
        <taxon>Phaseoleae</taxon>
        <taxon>Clitoria</taxon>
    </lineage>
</organism>